<evidence type="ECO:0000313" key="3">
    <source>
        <dbReference type="Proteomes" id="UP001156690"/>
    </source>
</evidence>
<dbReference type="AlphaFoldDB" id="A0AAV5NME2"/>
<dbReference type="EMBL" id="BSNX01000008">
    <property type="protein sequence ID" value="GLQ71831.1"/>
    <property type="molecule type" value="Genomic_DNA"/>
</dbReference>
<feature type="transmembrane region" description="Helical" evidence="1">
    <location>
        <begin position="44"/>
        <end position="62"/>
    </location>
</feature>
<dbReference type="Proteomes" id="UP001156690">
    <property type="component" value="Unassembled WGS sequence"/>
</dbReference>
<comment type="caution">
    <text evidence="2">The sequence shown here is derived from an EMBL/GenBank/DDBJ whole genome shotgun (WGS) entry which is preliminary data.</text>
</comment>
<evidence type="ECO:0000256" key="1">
    <source>
        <dbReference type="SAM" id="Phobius"/>
    </source>
</evidence>
<proteinExistence type="predicted"/>
<dbReference type="RefSeq" id="WP_126608281.1">
    <property type="nucleotide sequence ID" value="NZ_AP025144.1"/>
</dbReference>
<protein>
    <recommendedName>
        <fullName evidence="4">DUF2798 domain-containing protein</fullName>
    </recommendedName>
</protein>
<name>A0AAV5NME2_9VIBR</name>
<sequence length="81" mass="9182">MSLERKEFYLFSAIMALIMSGGMSLAMGLLTVDVSQAISTWPNTWFMSFWVALPLSIFVVPVTQKIVDSIFRTKEEEREAS</sequence>
<keyword evidence="1" id="KW-1133">Transmembrane helix</keyword>
<reference evidence="3" key="1">
    <citation type="journal article" date="2019" name="Int. J. Syst. Evol. Microbiol.">
        <title>The Global Catalogue of Microorganisms (GCM) 10K type strain sequencing project: providing services to taxonomists for standard genome sequencing and annotation.</title>
        <authorList>
            <consortium name="The Broad Institute Genomics Platform"/>
            <consortium name="The Broad Institute Genome Sequencing Center for Infectious Disease"/>
            <person name="Wu L."/>
            <person name="Ma J."/>
        </authorList>
    </citation>
    <scope>NUCLEOTIDE SEQUENCE [LARGE SCALE GENOMIC DNA]</scope>
    <source>
        <strain evidence="3">NBRC 15640</strain>
    </source>
</reference>
<evidence type="ECO:0000313" key="2">
    <source>
        <dbReference type="EMBL" id="GLQ71831.1"/>
    </source>
</evidence>
<keyword evidence="1" id="KW-0812">Transmembrane</keyword>
<keyword evidence="1" id="KW-0472">Membrane</keyword>
<evidence type="ECO:0008006" key="4">
    <source>
        <dbReference type="Google" id="ProtNLM"/>
    </source>
</evidence>
<accession>A0AAV5NME2</accession>
<feature type="transmembrane region" description="Helical" evidence="1">
    <location>
        <begin position="9"/>
        <end position="32"/>
    </location>
</feature>
<dbReference type="InterPro" id="IPR021529">
    <property type="entry name" value="DUF2798"/>
</dbReference>
<keyword evidence="3" id="KW-1185">Reference proteome</keyword>
<dbReference type="Pfam" id="PF11391">
    <property type="entry name" value="DUF2798"/>
    <property type="match status" value="1"/>
</dbReference>
<organism evidence="2 3">
    <name type="scientific">Vibrio penaeicida</name>
    <dbReference type="NCBI Taxonomy" id="104609"/>
    <lineage>
        <taxon>Bacteria</taxon>
        <taxon>Pseudomonadati</taxon>
        <taxon>Pseudomonadota</taxon>
        <taxon>Gammaproteobacteria</taxon>
        <taxon>Vibrionales</taxon>
        <taxon>Vibrionaceae</taxon>
        <taxon>Vibrio</taxon>
    </lineage>
</organism>
<gene>
    <name evidence="2" type="ORF">GCM10007932_11910</name>
</gene>